<feature type="non-terminal residue" evidence="2">
    <location>
        <position position="161"/>
    </location>
</feature>
<accession>A0A2M8BV00</accession>
<protein>
    <recommendedName>
        <fullName evidence="1">Methyltransferase small domain-containing protein</fullName>
    </recommendedName>
</protein>
<dbReference type="InterPro" id="IPR007848">
    <property type="entry name" value="Small_mtfrase_dom"/>
</dbReference>
<dbReference type="Gene3D" id="3.40.50.150">
    <property type="entry name" value="Vaccinia Virus protein VP39"/>
    <property type="match status" value="1"/>
</dbReference>
<evidence type="ECO:0000313" key="3">
    <source>
        <dbReference type="Proteomes" id="UP000231196"/>
    </source>
</evidence>
<sequence length="161" mass="18011">MNQRTLTPYEINHLRKHGFPLPLDSIGEQPVEYITGHAEFYGLDFLVNPSVLIPRLESEKIVHLAVNYINRQNIPHPVAADIGTGSGCLGLSVAAYLIKQNTPYTIYLSDTSVPALNLAKENAGRVLRSPENLFFQESNLLENYPHIKFDIILANLPYIPS</sequence>
<dbReference type="GO" id="GO:0008168">
    <property type="term" value="F:methyltransferase activity"/>
    <property type="evidence" value="ECO:0007669"/>
    <property type="project" value="InterPro"/>
</dbReference>
<dbReference type="PANTHER" id="PTHR18895">
    <property type="entry name" value="HEMK METHYLTRANSFERASE"/>
    <property type="match status" value="1"/>
</dbReference>
<gene>
    <name evidence="2" type="ORF">CO104_03145</name>
</gene>
<dbReference type="CDD" id="cd02440">
    <property type="entry name" value="AdoMet_MTases"/>
    <property type="match status" value="1"/>
</dbReference>
<organism evidence="2 3">
    <name type="scientific">Candidatus Collierbacteria bacterium CG_4_9_14_3_um_filter_43_16</name>
    <dbReference type="NCBI Taxonomy" id="1974532"/>
    <lineage>
        <taxon>Bacteria</taxon>
        <taxon>Candidatus Collieribacteriota</taxon>
    </lineage>
</organism>
<dbReference type="EMBL" id="PFUC01000062">
    <property type="protein sequence ID" value="PJB47681.1"/>
    <property type="molecule type" value="Genomic_DNA"/>
</dbReference>
<reference evidence="3" key="1">
    <citation type="submission" date="2017-09" db="EMBL/GenBank/DDBJ databases">
        <title>Depth-based differentiation of microbial function through sediment-hosted aquifers and enrichment of novel symbionts in the deep terrestrial subsurface.</title>
        <authorList>
            <person name="Probst A.J."/>
            <person name="Ladd B."/>
            <person name="Jarett J.K."/>
            <person name="Geller-Mcgrath D.E."/>
            <person name="Sieber C.M.K."/>
            <person name="Emerson J.B."/>
            <person name="Anantharaman K."/>
            <person name="Thomas B.C."/>
            <person name="Malmstrom R."/>
            <person name="Stieglmeier M."/>
            <person name="Klingl A."/>
            <person name="Woyke T."/>
            <person name="Ryan C.M."/>
            <person name="Banfield J.F."/>
        </authorList>
    </citation>
    <scope>NUCLEOTIDE SEQUENCE [LARGE SCALE GENOMIC DNA]</scope>
</reference>
<dbReference type="AlphaFoldDB" id="A0A2M8BV00"/>
<evidence type="ECO:0000313" key="2">
    <source>
        <dbReference type="EMBL" id="PJB47681.1"/>
    </source>
</evidence>
<dbReference type="InterPro" id="IPR050320">
    <property type="entry name" value="N5-glutamine_MTase"/>
</dbReference>
<dbReference type="Pfam" id="PF05175">
    <property type="entry name" value="MTS"/>
    <property type="match status" value="1"/>
</dbReference>
<dbReference type="InterPro" id="IPR029063">
    <property type="entry name" value="SAM-dependent_MTases_sf"/>
</dbReference>
<comment type="caution">
    <text evidence="2">The sequence shown here is derived from an EMBL/GenBank/DDBJ whole genome shotgun (WGS) entry which is preliminary data.</text>
</comment>
<dbReference type="PANTHER" id="PTHR18895:SF74">
    <property type="entry name" value="MTRF1L RELEASE FACTOR GLUTAMINE METHYLTRANSFERASE"/>
    <property type="match status" value="1"/>
</dbReference>
<evidence type="ECO:0000259" key="1">
    <source>
        <dbReference type="Pfam" id="PF05175"/>
    </source>
</evidence>
<dbReference type="Proteomes" id="UP000231196">
    <property type="component" value="Unassembled WGS sequence"/>
</dbReference>
<dbReference type="SUPFAM" id="SSF53335">
    <property type="entry name" value="S-adenosyl-L-methionine-dependent methyltransferases"/>
    <property type="match status" value="1"/>
</dbReference>
<feature type="domain" description="Methyltransferase small" evidence="1">
    <location>
        <begin position="78"/>
        <end position="158"/>
    </location>
</feature>
<name>A0A2M8BV00_9BACT</name>
<proteinExistence type="predicted"/>